<dbReference type="Pfam" id="PF00403">
    <property type="entry name" value="HMA"/>
    <property type="match status" value="1"/>
</dbReference>
<evidence type="ECO:0000313" key="3">
    <source>
        <dbReference type="Proteomes" id="UP000534783"/>
    </source>
</evidence>
<name>A0A7X6DM91_9BACT</name>
<sequence length="120" mass="12262">MKKVVLMSLGAGVLVAGGIGMSCLFNSAADNAMQMAYSGSNPAMARTASIEKVSVQFMKEDGDCPKAASKKVLQVLLSVPGVVEASVDPDQLLAAVTVEKGAVPVSSLKSAIEQAGFMTL</sequence>
<evidence type="ECO:0000259" key="1">
    <source>
        <dbReference type="PROSITE" id="PS50846"/>
    </source>
</evidence>
<protein>
    <recommendedName>
        <fullName evidence="1">HMA domain-containing protein</fullName>
    </recommendedName>
</protein>
<dbReference type="SUPFAM" id="SSF55008">
    <property type="entry name" value="HMA, heavy metal-associated domain"/>
    <property type="match status" value="1"/>
</dbReference>
<feature type="domain" description="HMA" evidence="1">
    <location>
        <begin position="53"/>
        <end position="120"/>
    </location>
</feature>
<dbReference type="AlphaFoldDB" id="A0A7X6DM91"/>
<gene>
    <name evidence="2" type="ORF">MNODULE_03575</name>
</gene>
<dbReference type="PROSITE" id="PS51257">
    <property type="entry name" value="PROKAR_LIPOPROTEIN"/>
    <property type="match status" value="1"/>
</dbReference>
<accession>A0A7X6DM91</accession>
<keyword evidence="3" id="KW-1185">Reference proteome</keyword>
<dbReference type="CDD" id="cd00371">
    <property type="entry name" value="HMA"/>
    <property type="match status" value="1"/>
</dbReference>
<dbReference type="EMBL" id="VTOW01000001">
    <property type="protein sequence ID" value="NKE69826.1"/>
    <property type="molecule type" value="Genomic_DNA"/>
</dbReference>
<dbReference type="Proteomes" id="UP000534783">
    <property type="component" value="Unassembled WGS sequence"/>
</dbReference>
<dbReference type="PROSITE" id="PS50846">
    <property type="entry name" value="HMA_2"/>
    <property type="match status" value="1"/>
</dbReference>
<evidence type="ECO:0000313" key="2">
    <source>
        <dbReference type="EMBL" id="NKE69826.1"/>
    </source>
</evidence>
<proteinExistence type="predicted"/>
<reference evidence="2 3" key="1">
    <citation type="journal article" date="2020" name="Nature">
        <title>Bacterial chemolithoautotrophy via manganese oxidation.</title>
        <authorList>
            <person name="Yu H."/>
            <person name="Leadbetter J.R."/>
        </authorList>
    </citation>
    <scope>NUCLEOTIDE SEQUENCE [LARGE SCALE GENOMIC DNA]</scope>
    <source>
        <strain evidence="2 3">Mn-1</strain>
    </source>
</reference>
<organism evidence="2 3">
    <name type="scientific">Candidatus Manganitrophus noduliformans</name>
    <dbReference type="NCBI Taxonomy" id="2606439"/>
    <lineage>
        <taxon>Bacteria</taxon>
        <taxon>Pseudomonadati</taxon>
        <taxon>Nitrospirota</taxon>
        <taxon>Nitrospiria</taxon>
        <taxon>Candidatus Troglogloeales</taxon>
        <taxon>Candidatus Manganitrophaceae</taxon>
        <taxon>Candidatus Manganitrophus</taxon>
    </lineage>
</organism>
<dbReference type="InterPro" id="IPR006121">
    <property type="entry name" value="HMA_dom"/>
</dbReference>
<dbReference type="Gene3D" id="3.30.70.100">
    <property type="match status" value="1"/>
</dbReference>
<dbReference type="RefSeq" id="WP_168058107.1">
    <property type="nucleotide sequence ID" value="NZ_VTOW01000001.1"/>
</dbReference>
<dbReference type="GO" id="GO:0046872">
    <property type="term" value="F:metal ion binding"/>
    <property type="evidence" value="ECO:0007669"/>
    <property type="project" value="InterPro"/>
</dbReference>
<comment type="caution">
    <text evidence="2">The sequence shown here is derived from an EMBL/GenBank/DDBJ whole genome shotgun (WGS) entry which is preliminary data.</text>
</comment>
<dbReference type="InterPro" id="IPR036163">
    <property type="entry name" value="HMA_dom_sf"/>
</dbReference>